<feature type="domain" description="PiggyBac transposable element-derived protein" evidence="2">
    <location>
        <begin position="6"/>
        <end position="145"/>
    </location>
</feature>
<dbReference type="PANTHER" id="PTHR47272">
    <property type="entry name" value="DDE_TNP_1_7 DOMAIN-CONTAINING PROTEIN"/>
    <property type="match status" value="1"/>
</dbReference>
<dbReference type="GeneID" id="126882056"/>
<keyword evidence="1" id="KW-0812">Transmembrane</keyword>
<keyword evidence="1" id="KW-1133">Transmembrane helix</keyword>
<evidence type="ECO:0000313" key="4">
    <source>
        <dbReference type="Proteomes" id="UP001652700"/>
    </source>
</evidence>
<name>A0ABM5JY18_DIAVI</name>
<proteinExistence type="predicted"/>
<evidence type="ECO:0000256" key="1">
    <source>
        <dbReference type="SAM" id="Phobius"/>
    </source>
</evidence>
<dbReference type="InterPro" id="IPR029526">
    <property type="entry name" value="PGBD"/>
</dbReference>
<keyword evidence="4" id="KW-1185">Reference proteome</keyword>
<sequence>MQLQIELDKLGIPSVGTVRPNRLKGCNFSTDKDMKKKGRGSFEELVYKKEGITLRAVKWYDNKPVHLLSSFVGTYPTSQVQRWDKAKKETILVECPNIVTFYNKCMGGVDLMDSLMALYRTKIRSKKWYLRIVFHIFFLAVVNAWLLYRRDTQLLGVRKDDELSLLDFKASIAACLCQEGKERLEKRGRPSLSIIEQEIEQKRKRGLIATLP</sequence>
<evidence type="ECO:0000313" key="3">
    <source>
        <dbReference type="EnsemblMetazoa" id="XP_050502828.1"/>
    </source>
</evidence>
<feature type="transmembrane region" description="Helical" evidence="1">
    <location>
        <begin position="128"/>
        <end position="148"/>
    </location>
</feature>
<dbReference type="EnsemblMetazoa" id="XM_050646871.1">
    <property type="protein sequence ID" value="XP_050502828.1"/>
    <property type="gene ID" value="LOC126882056"/>
</dbReference>
<evidence type="ECO:0000259" key="2">
    <source>
        <dbReference type="Pfam" id="PF13843"/>
    </source>
</evidence>
<keyword evidence="1" id="KW-0472">Membrane</keyword>
<reference evidence="3" key="1">
    <citation type="submission" date="2025-05" db="UniProtKB">
        <authorList>
            <consortium name="EnsemblMetazoa"/>
        </authorList>
    </citation>
    <scope>IDENTIFICATION</scope>
</reference>
<dbReference type="Proteomes" id="UP001652700">
    <property type="component" value="Unplaced"/>
</dbReference>
<dbReference type="Pfam" id="PF13843">
    <property type="entry name" value="DDE_Tnp_1_7"/>
    <property type="match status" value="1"/>
</dbReference>
<organism evidence="3 4">
    <name type="scientific">Diabrotica virgifera virgifera</name>
    <name type="common">western corn rootworm</name>
    <dbReference type="NCBI Taxonomy" id="50390"/>
    <lineage>
        <taxon>Eukaryota</taxon>
        <taxon>Metazoa</taxon>
        <taxon>Ecdysozoa</taxon>
        <taxon>Arthropoda</taxon>
        <taxon>Hexapoda</taxon>
        <taxon>Insecta</taxon>
        <taxon>Pterygota</taxon>
        <taxon>Neoptera</taxon>
        <taxon>Endopterygota</taxon>
        <taxon>Coleoptera</taxon>
        <taxon>Polyphaga</taxon>
        <taxon>Cucujiformia</taxon>
        <taxon>Chrysomeloidea</taxon>
        <taxon>Chrysomelidae</taxon>
        <taxon>Galerucinae</taxon>
        <taxon>Diabroticina</taxon>
        <taxon>Diabroticites</taxon>
        <taxon>Diabrotica</taxon>
    </lineage>
</organism>
<accession>A0ABM5JY18</accession>
<protein>
    <recommendedName>
        <fullName evidence="2">PiggyBac transposable element-derived protein domain-containing protein</fullName>
    </recommendedName>
</protein>
<dbReference type="RefSeq" id="XP_050502828.1">
    <property type="nucleotide sequence ID" value="XM_050646871.1"/>
</dbReference>